<evidence type="ECO:0000313" key="2">
    <source>
        <dbReference type="EMBL" id="CDM08090.1"/>
    </source>
</evidence>
<feature type="chain" id="PRO_5006058339" evidence="1">
    <location>
        <begin position="22"/>
        <end position="192"/>
    </location>
</feature>
<feature type="signal peptide" evidence="1">
    <location>
        <begin position="1"/>
        <end position="21"/>
    </location>
</feature>
<geneLocation type="plasmid" evidence="2">
    <name>pEA68</name>
</geneLocation>
<sequence length="192" mass="20147">MQRSKWRYLLLSALVSSQLVAASPTEPGRPGVQDADQAENALAVTPVAESPAGALRTSDPVAPDNSFGRLEDIQTKTVLYEFQLAQAKALNELQKNGYDAVMGAPFNPQPAAQMKDSSTAKPAQEAGKLPLVVEISGGQQLLATLQLDGGNQVRVQAGSRIPGTAWTVSKITFSEVTVSSPDKGLVSLAFAG</sequence>
<dbReference type="InterPro" id="IPR022753">
    <property type="entry name" value="T4SS_pilus_biogen_PilP"/>
</dbReference>
<accession>A0A0P0ZH81</accession>
<dbReference type="NCBIfam" id="TIGR03021">
    <property type="entry name" value="pilP_fam"/>
    <property type="match status" value="1"/>
</dbReference>
<proteinExistence type="predicted"/>
<dbReference type="AlphaFoldDB" id="A0A0P0ZH81"/>
<protein>
    <submittedName>
        <fullName evidence="2">Type IV pilus biogenesis protein PilP</fullName>
    </submittedName>
</protein>
<evidence type="ECO:0000256" key="1">
    <source>
        <dbReference type="SAM" id="SignalP"/>
    </source>
</evidence>
<organism evidence="2">
    <name type="scientific">Erwinia amylovora</name>
    <name type="common">Fire blight bacteria</name>
    <dbReference type="NCBI Taxonomy" id="552"/>
    <lineage>
        <taxon>Bacteria</taxon>
        <taxon>Pseudomonadati</taxon>
        <taxon>Pseudomonadota</taxon>
        <taxon>Gammaproteobacteria</taxon>
        <taxon>Enterobacterales</taxon>
        <taxon>Erwiniaceae</taxon>
        <taxon>Erwinia</taxon>
    </lineage>
</organism>
<gene>
    <name evidence="2" type="primary">pilP1</name>
    <name evidence="2" type="ORF">EAMY692_p10043</name>
</gene>
<reference evidence="2" key="1">
    <citation type="submission" date="2013-11" db="EMBL/GenBank/DDBJ databases">
        <title>The novel cryptic plasmid pEA68 of Erwinia amylovora strain 692 and definition of a novel family of plasmids.</title>
        <authorList>
            <person name="Ismail E."/>
            <person name="Blom J."/>
            <person name="Bultreys A."/>
            <person name="Ivanovic M."/>
            <person name="Obradovic A."/>
            <person name="Van Doorn J."/>
            <person name="Bergsma-Vlami M."/>
            <person name="Maes M."/>
            <person name="Willems A."/>
            <person name="Stockwell V."/>
            <person name="Smits T.H.M."/>
            <person name="Pulawska J."/>
        </authorList>
    </citation>
    <scope>NUCLEOTIDE SEQUENCE [LARGE SCALE GENOMIC DNA]</scope>
    <source>
        <strain evidence="2">692</strain>
        <plasmid evidence="2">pEA68</plasmid>
    </source>
</reference>
<dbReference type="RefSeq" id="WP_099754559.1">
    <property type="nucleotide sequence ID" value="NZ_HG813238.1"/>
</dbReference>
<keyword evidence="1" id="KW-0732">Signal</keyword>
<dbReference type="EMBL" id="HG813238">
    <property type="protein sequence ID" value="CDM08090.1"/>
    <property type="molecule type" value="Genomic_DNA"/>
</dbReference>
<keyword evidence="2" id="KW-0614">Plasmid</keyword>
<name>A0A0P0ZH81_ERWAM</name>